<evidence type="ECO:0000256" key="5">
    <source>
        <dbReference type="HAMAP-Rule" id="MF_01334"/>
    </source>
</evidence>
<evidence type="ECO:0000256" key="2">
    <source>
        <dbReference type="ARBA" id="ARBA00022884"/>
    </source>
</evidence>
<dbReference type="SUPFAM" id="SSF50715">
    <property type="entry name" value="Ribosomal protein L25-like"/>
    <property type="match status" value="1"/>
</dbReference>
<dbReference type="Pfam" id="PF14693">
    <property type="entry name" value="Ribosomal_TL5_C"/>
    <property type="match status" value="1"/>
</dbReference>
<dbReference type="PANTHER" id="PTHR33284:SF1">
    <property type="entry name" value="RIBOSOMAL PROTEIN L25_GLN-TRNA SYNTHETASE, ANTI-CODON-BINDING DOMAIN-CONTAINING PROTEIN"/>
    <property type="match status" value="1"/>
</dbReference>
<comment type="function">
    <text evidence="5">This is one of the proteins that binds to the 5S RNA in the ribosome where it forms part of the central protuberance.</text>
</comment>
<evidence type="ECO:0000256" key="4">
    <source>
        <dbReference type="ARBA" id="ARBA00023274"/>
    </source>
</evidence>
<protein>
    <recommendedName>
        <fullName evidence="5">Large ribosomal subunit protein bL25</fullName>
    </recommendedName>
    <alternativeName>
        <fullName evidence="5">General stress protein CTC</fullName>
    </alternativeName>
</protein>
<dbReference type="AlphaFoldDB" id="A0A2U3ABG6"/>
<keyword evidence="3 5" id="KW-0689">Ribosomal protein</keyword>
<gene>
    <name evidence="5 9" type="primary">rplY</name>
    <name evidence="5" type="synonym">ctc</name>
    <name evidence="10" type="ORF">DFR61_12618</name>
    <name evidence="9" type="ORF">NCTC10597_00064</name>
</gene>
<dbReference type="Proteomes" id="UP000294641">
    <property type="component" value="Unassembled WGS sequence"/>
</dbReference>
<dbReference type="InterPro" id="IPR001021">
    <property type="entry name" value="Ribosomal_bL25_long"/>
</dbReference>
<dbReference type="GO" id="GO:0006412">
    <property type="term" value="P:translation"/>
    <property type="evidence" value="ECO:0007669"/>
    <property type="project" value="UniProtKB-UniRule"/>
</dbReference>
<dbReference type="GO" id="GO:0022625">
    <property type="term" value="C:cytosolic large ribosomal subunit"/>
    <property type="evidence" value="ECO:0007669"/>
    <property type="project" value="TreeGrafter"/>
</dbReference>
<evidence type="ECO:0000256" key="6">
    <source>
        <dbReference type="SAM" id="MobiDB-lite"/>
    </source>
</evidence>
<dbReference type="NCBIfam" id="TIGR00731">
    <property type="entry name" value="bL25_bact_ctc"/>
    <property type="match status" value="1"/>
</dbReference>
<evidence type="ECO:0000313" key="11">
    <source>
        <dbReference type="Proteomes" id="UP000254330"/>
    </source>
</evidence>
<dbReference type="Gene3D" id="2.170.120.20">
    <property type="entry name" value="Ribosomal protein L25, beta domain"/>
    <property type="match status" value="1"/>
</dbReference>
<sequence>MPTIVHAKKREAHKNAVLTELRQGGFVPAVVYGYKIDTTPIAVDERDFEKTLREDGRNAVMSLNVDGKDVNAVLAEVQKDPVKGNLIHLDFLAVNMNKKIEMEVGVQLEGTSVGVKEGGVLQQPNRELKLNVEPSNIPESIEVDISALAIGDSLAVGDIREKVSFEILNEDDFVLVTVSTPVSAEDLEPSLEEGEVVADTGEDEADPKPLTES</sequence>
<dbReference type="InterPro" id="IPR020057">
    <property type="entry name" value="Ribosomal_bL25_b-dom"/>
</dbReference>
<dbReference type="GO" id="GO:0008097">
    <property type="term" value="F:5S rRNA binding"/>
    <property type="evidence" value="ECO:0007669"/>
    <property type="project" value="InterPro"/>
</dbReference>
<dbReference type="CDD" id="cd00495">
    <property type="entry name" value="Ribosomal_L25_TL5_CTC"/>
    <property type="match status" value="1"/>
</dbReference>
<dbReference type="Proteomes" id="UP000254330">
    <property type="component" value="Unassembled WGS sequence"/>
</dbReference>
<evidence type="ECO:0000256" key="3">
    <source>
        <dbReference type="ARBA" id="ARBA00022980"/>
    </source>
</evidence>
<dbReference type="InterPro" id="IPR037121">
    <property type="entry name" value="Ribosomal_bL25_C"/>
</dbReference>
<feature type="domain" description="Large ribosomal subunit protein bL25 beta" evidence="8">
    <location>
        <begin position="99"/>
        <end position="181"/>
    </location>
</feature>
<dbReference type="RefSeq" id="WP_109350100.1">
    <property type="nucleotide sequence ID" value="NZ_BJUE01000020.1"/>
</dbReference>
<evidence type="ECO:0000313" key="9">
    <source>
        <dbReference type="EMBL" id="STX08422.1"/>
    </source>
</evidence>
<dbReference type="Gene3D" id="2.40.240.10">
    <property type="entry name" value="Ribosomal Protein L25, Chain P"/>
    <property type="match status" value="1"/>
</dbReference>
<dbReference type="OrthoDB" id="9790002at2"/>
<dbReference type="InterPro" id="IPR020930">
    <property type="entry name" value="Ribosomal_uL5_bac-type"/>
</dbReference>
<dbReference type="Pfam" id="PF01386">
    <property type="entry name" value="Ribosomal_L25p"/>
    <property type="match status" value="1"/>
</dbReference>
<comment type="similarity">
    <text evidence="5">Belongs to the bacterial ribosomal protein bL25 family. CTC subfamily.</text>
</comment>
<comment type="subunit">
    <text evidence="5">Part of the 50S ribosomal subunit; part of the 5S rRNA/L5/L18/L25 subcomplex. Contacts the 5S rRNA. Binds to the 5S rRNA independently of L5 and L18.</text>
</comment>
<dbReference type="EMBL" id="UGNP01000001">
    <property type="protein sequence ID" value="STX08422.1"/>
    <property type="molecule type" value="Genomic_DNA"/>
</dbReference>
<reference evidence="9 11" key="1">
    <citation type="submission" date="2018-06" db="EMBL/GenBank/DDBJ databases">
        <authorList>
            <consortium name="Pathogen Informatics"/>
            <person name="Doyle S."/>
        </authorList>
    </citation>
    <scope>NUCLEOTIDE SEQUENCE [LARGE SCALE GENOMIC DNA]</scope>
    <source>
        <strain evidence="9 11">NCTC10597</strain>
    </source>
</reference>
<evidence type="ECO:0000259" key="8">
    <source>
        <dbReference type="Pfam" id="PF14693"/>
    </source>
</evidence>
<dbReference type="InterPro" id="IPR029751">
    <property type="entry name" value="Ribosomal_L25_dom"/>
</dbReference>
<organism evidence="9 11">
    <name type="scientific">Kurthia zopfii</name>
    <dbReference type="NCBI Taxonomy" id="1650"/>
    <lineage>
        <taxon>Bacteria</taxon>
        <taxon>Bacillati</taxon>
        <taxon>Bacillota</taxon>
        <taxon>Bacilli</taxon>
        <taxon>Bacillales</taxon>
        <taxon>Caryophanaceae</taxon>
        <taxon>Kurthia</taxon>
    </lineage>
</organism>
<evidence type="ECO:0000313" key="10">
    <source>
        <dbReference type="EMBL" id="TDR36084.1"/>
    </source>
</evidence>
<feature type="compositionally biased region" description="Acidic residues" evidence="6">
    <location>
        <begin position="185"/>
        <end position="205"/>
    </location>
</feature>
<dbReference type="InterPro" id="IPR011035">
    <property type="entry name" value="Ribosomal_bL25/Gln-tRNA_synth"/>
</dbReference>
<keyword evidence="12" id="KW-1185">Reference proteome</keyword>
<evidence type="ECO:0000313" key="12">
    <source>
        <dbReference type="Proteomes" id="UP000294641"/>
    </source>
</evidence>
<dbReference type="GO" id="GO:0003735">
    <property type="term" value="F:structural constituent of ribosome"/>
    <property type="evidence" value="ECO:0007669"/>
    <property type="project" value="InterPro"/>
</dbReference>
<dbReference type="PANTHER" id="PTHR33284">
    <property type="entry name" value="RIBOSOMAL PROTEIN L25/GLN-TRNA SYNTHETASE, ANTI-CODON-BINDING DOMAIN-CONTAINING PROTEIN"/>
    <property type="match status" value="1"/>
</dbReference>
<proteinExistence type="inferred from homology"/>
<keyword evidence="4 5" id="KW-0687">Ribonucleoprotein</keyword>
<accession>A0A2U3ABG6</accession>
<feature type="region of interest" description="Disordered" evidence="6">
    <location>
        <begin position="184"/>
        <end position="213"/>
    </location>
</feature>
<evidence type="ECO:0000256" key="1">
    <source>
        <dbReference type="ARBA" id="ARBA00022730"/>
    </source>
</evidence>
<comment type="caution">
    <text evidence="9">The sequence shown here is derived from an EMBL/GenBank/DDBJ whole genome shotgun (WGS) entry which is preliminary data.</text>
</comment>
<dbReference type="HAMAP" id="MF_01334">
    <property type="entry name" value="Ribosomal_bL25_CTC"/>
    <property type="match status" value="1"/>
</dbReference>
<evidence type="ECO:0000259" key="7">
    <source>
        <dbReference type="Pfam" id="PF01386"/>
    </source>
</evidence>
<dbReference type="NCBIfam" id="NF004133">
    <property type="entry name" value="PRK05618.2-4"/>
    <property type="match status" value="1"/>
</dbReference>
<keyword evidence="1 5" id="KW-0699">rRNA-binding</keyword>
<dbReference type="EMBL" id="SNZG01000026">
    <property type="protein sequence ID" value="TDR36084.1"/>
    <property type="molecule type" value="Genomic_DNA"/>
</dbReference>
<feature type="domain" description="Large ribosomal subunit protein bL25 L25" evidence="7">
    <location>
        <begin position="6"/>
        <end position="91"/>
    </location>
</feature>
<dbReference type="InterPro" id="IPR020056">
    <property type="entry name" value="Rbsml_bL25/Gln-tRNA_synth_N"/>
</dbReference>
<reference evidence="10 12" key="2">
    <citation type="submission" date="2019-03" db="EMBL/GenBank/DDBJ databases">
        <title>Genomic Encyclopedia of Type Strains, Phase IV (KMG-IV): sequencing the most valuable type-strain genomes for metagenomic binning, comparative biology and taxonomic classification.</title>
        <authorList>
            <person name="Goeker M."/>
        </authorList>
    </citation>
    <scope>NUCLEOTIDE SEQUENCE [LARGE SCALE GENOMIC DNA]</scope>
    <source>
        <strain evidence="10 12">DSM 20580</strain>
    </source>
</reference>
<name>A0A2U3ABG6_9BACL</name>
<keyword evidence="2 5" id="KW-0694">RNA-binding</keyword>